<accession>A0ABV9JN56</accession>
<dbReference type="InterPro" id="IPR014284">
    <property type="entry name" value="RNA_pol_sigma-70_dom"/>
</dbReference>
<evidence type="ECO:0000256" key="4">
    <source>
        <dbReference type="ARBA" id="ARBA00023125"/>
    </source>
</evidence>
<evidence type="ECO:0000313" key="9">
    <source>
        <dbReference type="Proteomes" id="UP001595962"/>
    </source>
</evidence>
<keyword evidence="5" id="KW-0804">Transcription</keyword>
<keyword evidence="4" id="KW-0238">DNA-binding</keyword>
<dbReference type="CDD" id="cd06171">
    <property type="entry name" value="Sigma70_r4"/>
    <property type="match status" value="1"/>
</dbReference>
<comment type="caution">
    <text evidence="8">The sequence shown here is derived from an EMBL/GenBank/DDBJ whole genome shotgun (WGS) entry which is preliminary data.</text>
</comment>
<dbReference type="InterPro" id="IPR013324">
    <property type="entry name" value="RNA_pol_sigma_r3/r4-like"/>
</dbReference>
<name>A0ABV9JN56_9GAMM</name>
<comment type="similarity">
    <text evidence="1">Belongs to the sigma-70 factor family. ECF subfamily.</text>
</comment>
<gene>
    <name evidence="8" type="ORF">ACFO3I_11575</name>
</gene>
<evidence type="ECO:0000256" key="3">
    <source>
        <dbReference type="ARBA" id="ARBA00023082"/>
    </source>
</evidence>
<dbReference type="InterPro" id="IPR036388">
    <property type="entry name" value="WH-like_DNA-bd_sf"/>
</dbReference>
<dbReference type="EMBL" id="JBHSGB010000010">
    <property type="protein sequence ID" value="MFC4655651.1"/>
    <property type="molecule type" value="Genomic_DNA"/>
</dbReference>
<dbReference type="PANTHER" id="PTHR43133">
    <property type="entry name" value="RNA POLYMERASE ECF-TYPE SIGMA FACTO"/>
    <property type="match status" value="1"/>
</dbReference>
<feature type="domain" description="RNA polymerase sigma-70 region 2" evidence="6">
    <location>
        <begin position="30"/>
        <end position="95"/>
    </location>
</feature>
<dbReference type="Proteomes" id="UP001595962">
    <property type="component" value="Unassembled WGS sequence"/>
</dbReference>
<dbReference type="RefSeq" id="WP_377334141.1">
    <property type="nucleotide sequence ID" value="NZ_JBHSGB010000010.1"/>
</dbReference>
<evidence type="ECO:0000256" key="5">
    <source>
        <dbReference type="ARBA" id="ARBA00023163"/>
    </source>
</evidence>
<proteinExistence type="inferred from homology"/>
<dbReference type="InterPro" id="IPR007627">
    <property type="entry name" value="RNA_pol_sigma70_r2"/>
</dbReference>
<dbReference type="Pfam" id="PF04542">
    <property type="entry name" value="Sigma70_r2"/>
    <property type="match status" value="1"/>
</dbReference>
<evidence type="ECO:0000259" key="6">
    <source>
        <dbReference type="Pfam" id="PF04542"/>
    </source>
</evidence>
<dbReference type="InterPro" id="IPR013325">
    <property type="entry name" value="RNA_pol_sigma_r2"/>
</dbReference>
<sequence length="189" mass="21305">MSADSDNQELSQLLTAVALKRDKQAFTALFRFFAPRIKRMAAARLINSDLANDVVQDTMSNIWRKAHLFDPDKGSATVWVYRVMRNVTFDLLRKIKANQEDSISDDFWPLLDDDDSADPAAHDHLAKDAILAGLDCLSEQQRQVVHGVYFMELTQQQLAEQLGLPLGTVKSRLRLALAKLKQQLGEGHD</sequence>
<protein>
    <submittedName>
        <fullName evidence="8">Sigma-70 family RNA polymerase sigma factor</fullName>
    </submittedName>
</protein>
<dbReference type="Pfam" id="PF04545">
    <property type="entry name" value="Sigma70_r4"/>
    <property type="match status" value="1"/>
</dbReference>
<dbReference type="InterPro" id="IPR007630">
    <property type="entry name" value="RNA_pol_sigma70_r4"/>
</dbReference>
<dbReference type="Gene3D" id="1.10.1740.10">
    <property type="match status" value="1"/>
</dbReference>
<dbReference type="NCBIfam" id="TIGR02937">
    <property type="entry name" value="sigma70-ECF"/>
    <property type="match status" value="1"/>
</dbReference>
<keyword evidence="9" id="KW-1185">Reference proteome</keyword>
<organism evidence="8 9">
    <name type="scientific">Rheinheimera marina</name>
    <dbReference type="NCBI Taxonomy" id="1774958"/>
    <lineage>
        <taxon>Bacteria</taxon>
        <taxon>Pseudomonadati</taxon>
        <taxon>Pseudomonadota</taxon>
        <taxon>Gammaproteobacteria</taxon>
        <taxon>Chromatiales</taxon>
        <taxon>Chromatiaceae</taxon>
        <taxon>Rheinheimera</taxon>
    </lineage>
</organism>
<dbReference type="SUPFAM" id="SSF88659">
    <property type="entry name" value="Sigma3 and sigma4 domains of RNA polymerase sigma factors"/>
    <property type="match status" value="1"/>
</dbReference>
<evidence type="ECO:0000259" key="7">
    <source>
        <dbReference type="Pfam" id="PF04545"/>
    </source>
</evidence>
<evidence type="ECO:0000256" key="1">
    <source>
        <dbReference type="ARBA" id="ARBA00010641"/>
    </source>
</evidence>
<dbReference type="SUPFAM" id="SSF88946">
    <property type="entry name" value="Sigma2 domain of RNA polymerase sigma factors"/>
    <property type="match status" value="1"/>
</dbReference>
<dbReference type="PANTHER" id="PTHR43133:SF62">
    <property type="entry name" value="RNA POLYMERASE SIGMA FACTOR SIGZ"/>
    <property type="match status" value="1"/>
</dbReference>
<keyword evidence="2" id="KW-0805">Transcription regulation</keyword>
<dbReference type="Gene3D" id="1.10.10.10">
    <property type="entry name" value="Winged helix-like DNA-binding domain superfamily/Winged helix DNA-binding domain"/>
    <property type="match status" value="1"/>
</dbReference>
<dbReference type="InterPro" id="IPR039425">
    <property type="entry name" value="RNA_pol_sigma-70-like"/>
</dbReference>
<keyword evidence="3" id="KW-0731">Sigma factor</keyword>
<evidence type="ECO:0000313" key="8">
    <source>
        <dbReference type="EMBL" id="MFC4655651.1"/>
    </source>
</evidence>
<evidence type="ECO:0000256" key="2">
    <source>
        <dbReference type="ARBA" id="ARBA00023015"/>
    </source>
</evidence>
<reference evidence="9" key="1">
    <citation type="journal article" date="2019" name="Int. J. Syst. Evol. Microbiol.">
        <title>The Global Catalogue of Microorganisms (GCM) 10K type strain sequencing project: providing services to taxonomists for standard genome sequencing and annotation.</title>
        <authorList>
            <consortium name="The Broad Institute Genomics Platform"/>
            <consortium name="The Broad Institute Genome Sequencing Center for Infectious Disease"/>
            <person name="Wu L."/>
            <person name="Ma J."/>
        </authorList>
    </citation>
    <scope>NUCLEOTIDE SEQUENCE [LARGE SCALE GENOMIC DNA]</scope>
    <source>
        <strain evidence="9">DT28</strain>
    </source>
</reference>
<feature type="domain" description="RNA polymerase sigma-70 region 4" evidence="7">
    <location>
        <begin position="134"/>
        <end position="182"/>
    </location>
</feature>